<accession>A0AAP7CMJ1</accession>
<dbReference type="EMBL" id="JABBYB010000008">
    <property type="protein sequence ID" value="NMP03680.1"/>
    <property type="molecule type" value="Genomic_DNA"/>
</dbReference>
<protein>
    <submittedName>
        <fullName evidence="1">Uncharacterized protein</fullName>
    </submittedName>
</protein>
<gene>
    <name evidence="1" type="ORF">HHE94_13315</name>
</gene>
<reference evidence="1 2" key="1">
    <citation type="submission" date="2020-04" db="EMBL/GenBank/DDBJ databases">
        <title>Genome sequencing and assembly of Pseudoalteromonas arctica.</title>
        <authorList>
            <person name="Cook G.M."/>
        </authorList>
    </citation>
    <scope>NUCLEOTIDE SEQUENCE [LARGE SCALE GENOMIC DNA]</scope>
    <source>
        <strain evidence="1 2">NEC-BIFX-2020_001</strain>
    </source>
</reference>
<name>A0AAP7CMJ1_9GAMM</name>
<evidence type="ECO:0000313" key="2">
    <source>
        <dbReference type="Proteomes" id="UP000549590"/>
    </source>
</evidence>
<proteinExistence type="predicted"/>
<evidence type="ECO:0000313" key="1">
    <source>
        <dbReference type="EMBL" id="NMP03680.1"/>
    </source>
</evidence>
<dbReference type="Proteomes" id="UP000549590">
    <property type="component" value="Unassembled WGS sequence"/>
</dbReference>
<organism evidence="1 2">
    <name type="scientific">Pseudoalteromonas arctica</name>
    <dbReference type="NCBI Taxonomy" id="394751"/>
    <lineage>
        <taxon>Bacteria</taxon>
        <taxon>Pseudomonadati</taxon>
        <taxon>Pseudomonadota</taxon>
        <taxon>Gammaproteobacteria</taxon>
        <taxon>Alteromonadales</taxon>
        <taxon>Pseudoalteromonadaceae</taxon>
        <taxon>Pseudoalteromonas</taxon>
    </lineage>
</organism>
<dbReference type="AlphaFoldDB" id="A0AAP7CMJ1"/>
<comment type="caution">
    <text evidence="1">The sequence shown here is derived from an EMBL/GenBank/DDBJ whole genome shotgun (WGS) entry which is preliminary data.</text>
</comment>
<sequence length="308" mass="35578">MITNLPEPNEFKNLSIQYLAQAIDHIFKTELAISPAALVSSFGDLDEEWDSRQGILGNSLIMLFLSIENFFKYEVSTQDPLELLTDESRDKIDSPESYDFETLYLLGLDDLVSKYKKIDVKSLSDSALTMLEELRVNRNKFTHGLHRELIKPNYIVVVIAEYLTDIWTPTWISEFREVMLTEPLYGLFNEDEENMQLLQYYKFFEGYLSQRKFKKLIGMPLEGRRYLCPHCQENVIESGSVLDAKYACLEPNESDSTEVHCWLCHGYAEIERESCQEQSCPANVIYPTDSYKLHTSNTCLTCGSEQSN</sequence>
<dbReference type="RefSeq" id="WP_169044628.1">
    <property type="nucleotide sequence ID" value="NZ_JABBYB010000008.1"/>
</dbReference>